<dbReference type="EMBL" id="JAHXZJ010000001">
    <property type="protein sequence ID" value="KAH0567953.1"/>
    <property type="molecule type" value="Genomic_DNA"/>
</dbReference>
<gene>
    <name evidence="1" type="ORF">KQX54_016663</name>
</gene>
<dbReference type="AlphaFoldDB" id="A0AAV7J867"/>
<protein>
    <submittedName>
        <fullName evidence="1">Uncharacterized protein</fullName>
    </submittedName>
</protein>
<reference evidence="1 2" key="1">
    <citation type="journal article" date="2021" name="J. Hered.">
        <title>A chromosome-level genome assembly of the parasitoid wasp, Cotesia glomerata (Hymenoptera: Braconidae).</title>
        <authorList>
            <person name="Pinto B.J."/>
            <person name="Weis J.J."/>
            <person name="Gamble T."/>
            <person name="Ode P.J."/>
            <person name="Paul R."/>
            <person name="Zaspel J.M."/>
        </authorList>
    </citation>
    <scope>NUCLEOTIDE SEQUENCE [LARGE SCALE GENOMIC DNA]</scope>
    <source>
        <strain evidence="1">CgM1</strain>
    </source>
</reference>
<accession>A0AAV7J867</accession>
<evidence type="ECO:0000313" key="2">
    <source>
        <dbReference type="Proteomes" id="UP000826195"/>
    </source>
</evidence>
<keyword evidence="2" id="KW-1185">Reference proteome</keyword>
<name>A0AAV7J867_COTGL</name>
<proteinExistence type="predicted"/>
<dbReference type="Proteomes" id="UP000826195">
    <property type="component" value="Unassembled WGS sequence"/>
</dbReference>
<sequence length="73" mass="8580">MVQVLPNKKISTTILAQAIRQKEMRLRVYKLVEGYWPEKSVRSKLVFDHKKKGKKITTQEVKDIMSSHQIKNV</sequence>
<organism evidence="1 2">
    <name type="scientific">Cotesia glomerata</name>
    <name type="common">Lepidopteran parasitic wasp</name>
    <name type="synonym">Apanteles glomeratus</name>
    <dbReference type="NCBI Taxonomy" id="32391"/>
    <lineage>
        <taxon>Eukaryota</taxon>
        <taxon>Metazoa</taxon>
        <taxon>Ecdysozoa</taxon>
        <taxon>Arthropoda</taxon>
        <taxon>Hexapoda</taxon>
        <taxon>Insecta</taxon>
        <taxon>Pterygota</taxon>
        <taxon>Neoptera</taxon>
        <taxon>Endopterygota</taxon>
        <taxon>Hymenoptera</taxon>
        <taxon>Apocrita</taxon>
        <taxon>Ichneumonoidea</taxon>
        <taxon>Braconidae</taxon>
        <taxon>Microgastrinae</taxon>
        <taxon>Cotesia</taxon>
    </lineage>
</organism>
<evidence type="ECO:0000313" key="1">
    <source>
        <dbReference type="EMBL" id="KAH0567953.1"/>
    </source>
</evidence>
<comment type="caution">
    <text evidence="1">The sequence shown here is derived from an EMBL/GenBank/DDBJ whole genome shotgun (WGS) entry which is preliminary data.</text>
</comment>